<comment type="similarity">
    <text evidence="3">Belongs to the glycosyltransferase 2 family.</text>
</comment>
<keyword evidence="5" id="KW-0328">Glycosyltransferase</keyword>
<evidence type="ECO:0000256" key="5">
    <source>
        <dbReference type="ARBA" id="ARBA00022676"/>
    </source>
</evidence>
<evidence type="ECO:0000256" key="3">
    <source>
        <dbReference type="ARBA" id="ARBA00006739"/>
    </source>
</evidence>
<dbReference type="Gene3D" id="3.90.550.10">
    <property type="entry name" value="Spore Coat Polysaccharide Biosynthesis Protein SpsA, Chain A"/>
    <property type="match status" value="1"/>
</dbReference>
<dbReference type="InterPro" id="IPR001173">
    <property type="entry name" value="Glyco_trans_2-like"/>
</dbReference>
<keyword evidence="7" id="KW-0812">Transmembrane</keyword>
<keyword evidence="6 14" id="KW-0808">Transferase</keyword>
<dbReference type="EMBL" id="SGBD01000002">
    <property type="protein sequence ID" value="RZD14470.1"/>
    <property type="molecule type" value="Genomic_DNA"/>
</dbReference>
<evidence type="ECO:0000313" key="14">
    <source>
        <dbReference type="EMBL" id="RZD14470.1"/>
    </source>
</evidence>
<keyword evidence="9" id="KW-0735">Signal-anchor</keyword>
<dbReference type="SUPFAM" id="SSF53448">
    <property type="entry name" value="Nucleotide-diphospho-sugar transferases"/>
    <property type="match status" value="1"/>
</dbReference>
<dbReference type="GO" id="GO:0006487">
    <property type="term" value="P:protein N-linked glycosylation"/>
    <property type="evidence" value="ECO:0007669"/>
    <property type="project" value="TreeGrafter"/>
</dbReference>
<keyword evidence="8" id="KW-0256">Endoplasmic reticulum</keyword>
<proteinExistence type="inferred from homology"/>
<evidence type="ECO:0000256" key="12">
    <source>
        <dbReference type="ARBA" id="ARBA00045097"/>
    </source>
</evidence>
<evidence type="ECO:0000256" key="1">
    <source>
        <dbReference type="ARBA" id="ARBA00004389"/>
    </source>
</evidence>
<dbReference type="GO" id="GO:0004581">
    <property type="term" value="F:dolichyl-phosphate beta-glucosyltransferase activity"/>
    <property type="evidence" value="ECO:0007669"/>
    <property type="project" value="UniProtKB-EC"/>
</dbReference>
<evidence type="ECO:0000256" key="9">
    <source>
        <dbReference type="ARBA" id="ARBA00022968"/>
    </source>
</evidence>
<comment type="caution">
    <text evidence="14">The sequence shown here is derived from an EMBL/GenBank/DDBJ whole genome shotgun (WGS) entry which is preliminary data.</text>
</comment>
<dbReference type="InterPro" id="IPR035518">
    <property type="entry name" value="DPG_synthase"/>
</dbReference>
<sequence>MSENTPDTDYKTAKTSVSVILPAYNEERRIKQTISGLRSYLKSKKYIYEIIAVDDGSTDRTVNVLKDMLASDLRIITITKSGKGTAVKEGILSANYEYVFFMDADLSTDVSEITKFINIFKKEKDLDVIIGSRYLPDGSVIIQPPFRNFVGKTFSFVKSKLLGINFYDSQCGFKAFRLETAKKIFSKSAIKGFSFDVEILYIALLNNIKVKEVSVEWKHKPGGHVNIIADSVPMLIELFQIFLNKNNYYF</sequence>
<comment type="pathway">
    <text evidence="2">Protein modification; protein glycosylation.</text>
</comment>
<organism evidence="14 15">
    <name type="scientific">Candidatus Acidulodesulfobacterium ferriphilum</name>
    <dbReference type="NCBI Taxonomy" id="2597223"/>
    <lineage>
        <taxon>Bacteria</taxon>
        <taxon>Deltaproteobacteria</taxon>
        <taxon>Candidatus Acidulodesulfobacterales</taxon>
        <taxon>Candidatus Acidulodesulfobacterium</taxon>
    </lineage>
</organism>
<keyword evidence="11" id="KW-0472">Membrane</keyword>
<evidence type="ECO:0000256" key="11">
    <source>
        <dbReference type="ARBA" id="ARBA00023136"/>
    </source>
</evidence>
<evidence type="ECO:0000256" key="6">
    <source>
        <dbReference type="ARBA" id="ARBA00022679"/>
    </source>
</evidence>
<evidence type="ECO:0000256" key="10">
    <source>
        <dbReference type="ARBA" id="ARBA00022989"/>
    </source>
</evidence>
<feature type="domain" description="Glycosyltransferase 2-like" evidence="13">
    <location>
        <begin position="18"/>
        <end position="185"/>
    </location>
</feature>
<evidence type="ECO:0000256" key="8">
    <source>
        <dbReference type="ARBA" id="ARBA00022824"/>
    </source>
</evidence>
<comment type="subcellular location">
    <subcellularLocation>
        <location evidence="1">Endoplasmic reticulum membrane</location>
        <topology evidence="1">Single-pass membrane protein</topology>
    </subcellularLocation>
</comment>
<evidence type="ECO:0000256" key="2">
    <source>
        <dbReference type="ARBA" id="ARBA00004922"/>
    </source>
</evidence>
<reference evidence="14 15" key="1">
    <citation type="submission" date="2019-01" db="EMBL/GenBank/DDBJ databases">
        <title>Insights into ecological role of a new deltaproteobacterial order Candidatus Sinidesulfobacterales (Sva0485) by metagenomics and metatranscriptomics.</title>
        <authorList>
            <person name="Tan S."/>
            <person name="Liu J."/>
            <person name="Fang Y."/>
            <person name="Hedlund B.P."/>
            <person name="Lian Z.H."/>
            <person name="Huang L.Y."/>
            <person name="Li J.T."/>
            <person name="Huang L.N."/>
            <person name="Li W.J."/>
            <person name="Jiang H.C."/>
            <person name="Dong H.L."/>
            <person name="Shu W.S."/>
        </authorList>
    </citation>
    <scope>NUCLEOTIDE SEQUENCE [LARGE SCALE GENOMIC DNA]</scope>
    <source>
        <strain evidence="14">AP3</strain>
    </source>
</reference>
<keyword evidence="10" id="KW-1133">Transmembrane helix</keyword>
<dbReference type="EC" id="2.4.1.117" evidence="4"/>
<dbReference type="InterPro" id="IPR029044">
    <property type="entry name" value="Nucleotide-diphossugar_trans"/>
</dbReference>
<evidence type="ECO:0000259" key="13">
    <source>
        <dbReference type="Pfam" id="PF00535"/>
    </source>
</evidence>
<evidence type="ECO:0000313" key="15">
    <source>
        <dbReference type="Proteomes" id="UP000320813"/>
    </source>
</evidence>
<dbReference type="CDD" id="cd04188">
    <property type="entry name" value="DPG_synthase"/>
    <property type="match status" value="1"/>
</dbReference>
<dbReference type="PANTHER" id="PTHR10859:SF91">
    <property type="entry name" value="DOLICHYL-PHOSPHATE BETA-GLUCOSYLTRANSFERASE"/>
    <property type="match status" value="1"/>
</dbReference>
<evidence type="ECO:0000256" key="7">
    <source>
        <dbReference type="ARBA" id="ARBA00022692"/>
    </source>
</evidence>
<accession>A0A519BB01</accession>
<dbReference type="AlphaFoldDB" id="A0A519BB01"/>
<comment type="catalytic activity">
    <reaction evidence="12">
        <text>a di-trans,poly-cis-dolichyl phosphate + UDP-alpha-D-glucose = a di-trans,poly-cis-dolichyl beta-D-glucosyl phosphate + UDP</text>
        <dbReference type="Rhea" id="RHEA:15401"/>
        <dbReference type="Rhea" id="RHEA-COMP:19498"/>
        <dbReference type="Rhea" id="RHEA-COMP:19502"/>
        <dbReference type="ChEBI" id="CHEBI:57525"/>
        <dbReference type="ChEBI" id="CHEBI:57683"/>
        <dbReference type="ChEBI" id="CHEBI:58223"/>
        <dbReference type="ChEBI" id="CHEBI:58885"/>
        <dbReference type="EC" id="2.4.1.117"/>
    </reaction>
    <physiologicalReaction direction="left-to-right" evidence="12">
        <dbReference type="Rhea" id="RHEA:15402"/>
    </physiologicalReaction>
</comment>
<dbReference type="PANTHER" id="PTHR10859">
    <property type="entry name" value="GLYCOSYL TRANSFERASE"/>
    <property type="match status" value="1"/>
</dbReference>
<name>A0A519BB01_9DELT</name>
<dbReference type="Proteomes" id="UP000320813">
    <property type="component" value="Unassembled WGS sequence"/>
</dbReference>
<gene>
    <name evidence="14" type="ORF">EVJ47_04695</name>
</gene>
<protein>
    <recommendedName>
        <fullName evidence="4">dolichyl-phosphate beta-glucosyltransferase</fullName>
        <ecNumber evidence="4">2.4.1.117</ecNumber>
    </recommendedName>
</protein>
<dbReference type="Pfam" id="PF00535">
    <property type="entry name" value="Glycos_transf_2"/>
    <property type="match status" value="1"/>
</dbReference>
<evidence type="ECO:0000256" key="4">
    <source>
        <dbReference type="ARBA" id="ARBA00012583"/>
    </source>
</evidence>